<dbReference type="CDD" id="cd04301">
    <property type="entry name" value="NAT_SF"/>
    <property type="match status" value="1"/>
</dbReference>
<dbReference type="RefSeq" id="WP_317519927.1">
    <property type="nucleotide sequence ID" value="NZ_JAWJZI010000001.1"/>
</dbReference>
<evidence type="ECO:0000313" key="4">
    <source>
        <dbReference type="EMBL" id="MDV5167386.1"/>
    </source>
</evidence>
<accession>A0ABU3ZB90</accession>
<feature type="domain" description="N-acetyltransferase" evidence="3">
    <location>
        <begin position="19"/>
        <end position="159"/>
    </location>
</feature>
<dbReference type="PANTHER" id="PTHR43072:SF23">
    <property type="entry name" value="UPF0039 PROTEIN C11D3.02C"/>
    <property type="match status" value="1"/>
</dbReference>
<evidence type="ECO:0000256" key="1">
    <source>
        <dbReference type="ARBA" id="ARBA00022679"/>
    </source>
</evidence>
<dbReference type="InterPro" id="IPR000182">
    <property type="entry name" value="GNAT_dom"/>
</dbReference>
<keyword evidence="2" id="KW-0012">Acyltransferase</keyword>
<gene>
    <name evidence="4" type="ORF">R2X38_00065</name>
</gene>
<keyword evidence="5" id="KW-1185">Reference proteome</keyword>
<dbReference type="PANTHER" id="PTHR43072">
    <property type="entry name" value="N-ACETYLTRANSFERASE"/>
    <property type="match status" value="1"/>
</dbReference>
<protein>
    <submittedName>
        <fullName evidence="4">N-acetyltransferase family protein</fullName>
    </submittedName>
</protein>
<organism evidence="4 5">
    <name type="scientific">Photobacterium rosenbergii</name>
    <dbReference type="NCBI Taxonomy" id="294936"/>
    <lineage>
        <taxon>Bacteria</taxon>
        <taxon>Pseudomonadati</taxon>
        <taxon>Pseudomonadota</taxon>
        <taxon>Gammaproteobacteria</taxon>
        <taxon>Vibrionales</taxon>
        <taxon>Vibrionaceae</taxon>
        <taxon>Photobacterium</taxon>
    </lineage>
</organism>
<dbReference type="EMBL" id="JAWJZI010000001">
    <property type="protein sequence ID" value="MDV5167386.1"/>
    <property type="molecule type" value="Genomic_DNA"/>
</dbReference>
<reference evidence="4 5" key="1">
    <citation type="submission" date="2023-10" db="EMBL/GenBank/DDBJ databases">
        <title>Marine bacteria isolated from horseshoe crab.</title>
        <authorList>
            <person name="Cheng T.H."/>
        </authorList>
    </citation>
    <scope>NUCLEOTIDE SEQUENCE [LARGE SCALE GENOMIC DNA]</scope>
    <source>
        <strain evidence="4 5">HSC6</strain>
    </source>
</reference>
<proteinExistence type="predicted"/>
<dbReference type="InterPro" id="IPR016181">
    <property type="entry name" value="Acyl_CoA_acyltransferase"/>
</dbReference>
<dbReference type="PROSITE" id="PS51186">
    <property type="entry name" value="GNAT"/>
    <property type="match status" value="1"/>
</dbReference>
<comment type="caution">
    <text evidence="4">The sequence shown here is derived from an EMBL/GenBank/DDBJ whole genome shotgun (WGS) entry which is preliminary data.</text>
</comment>
<name>A0ABU3ZB90_9GAMM</name>
<evidence type="ECO:0000259" key="3">
    <source>
        <dbReference type="PROSITE" id="PS51186"/>
    </source>
</evidence>
<evidence type="ECO:0000313" key="5">
    <source>
        <dbReference type="Proteomes" id="UP001186452"/>
    </source>
</evidence>
<evidence type="ECO:0000256" key="2">
    <source>
        <dbReference type="ARBA" id="ARBA00023315"/>
    </source>
</evidence>
<dbReference type="Gene3D" id="3.40.630.30">
    <property type="match status" value="1"/>
</dbReference>
<keyword evidence="1" id="KW-0808">Transferase</keyword>
<sequence length="169" mass="19418">MEDMRITYCSYEQHAGEMLDIFNDAILNTTALYEYEPRTMAVMEQWFESKTQGDYPVIGAFDDNGRLMGFASFGKFREQPAFQFTVEHSIYVSGDFRGQGVAMELMKTIIVLASRQGYRSLIGAIDLENIASLRLHQKFGFEEVGVIKNAGYKFERWLDLAFYQLALDI</sequence>
<dbReference type="Proteomes" id="UP001186452">
    <property type="component" value="Unassembled WGS sequence"/>
</dbReference>
<dbReference type="Pfam" id="PF00583">
    <property type="entry name" value="Acetyltransf_1"/>
    <property type="match status" value="1"/>
</dbReference>
<dbReference type="SUPFAM" id="SSF55729">
    <property type="entry name" value="Acyl-CoA N-acyltransferases (Nat)"/>
    <property type="match status" value="1"/>
</dbReference>